<keyword evidence="2" id="KW-1133">Transmembrane helix</keyword>
<dbReference type="AlphaFoldDB" id="A0A2T9ZEZ2"/>
<reference evidence="3 4" key="1">
    <citation type="journal article" date="2018" name="MBio">
        <title>Comparative Genomics Reveals the Core Gene Toolbox for the Fungus-Insect Symbiosis.</title>
        <authorList>
            <person name="Wang Y."/>
            <person name="Stata M."/>
            <person name="Wang W."/>
            <person name="Stajich J.E."/>
            <person name="White M.M."/>
            <person name="Moncalvo J.M."/>
        </authorList>
    </citation>
    <scope>NUCLEOTIDE SEQUENCE [LARGE SCALE GENOMIC DNA]</scope>
    <source>
        <strain evidence="3 4">SC-DP-2</strain>
    </source>
</reference>
<dbReference type="EMBL" id="MBFS01000272">
    <property type="protein sequence ID" value="PVV03162.1"/>
    <property type="molecule type" value="Genomic_DNA"/>
</dbReference>
<feature type="transmembrane region" description="Helical" evidence="2">
    <location>
        <begin position="531"/>
        <end position="552"/>
    </location>
</feature>
<feature type="region of interest" description="Disordered" evidence="1">
    <location>
        <begin position="436"/>
        <end position="456"/>
    </location>
</feature>
<gene>
    <name evidence="3" type="ORF">BB560_002375</name>
</gene>
<proteinExistence type="predicted"/>
<dbReference type="STRING" id="133381.A0A2T9ZEZ2"/>
<protein>
    <submittedName>
        <fullName evidence="3">Uncharacterized protein</fullName>
    </submittedName>
</protein>
<dbReference type="PANTHER" id="PTHR13304:SF0">
    <property type="entry name" value="GLYCOSYLPHOSPHATIDYLINOSITOL ANCHOR ATTACHMENT 1 PROTEIN"/>
    <property type="match status" value="1"/>
</dbReference>
<keyword evidence="4" id="KW-1185">Reference proteome</keyword>
<evidence type="ECO:0000256" key="1">
    <source>
        <dbReference type="SAM" id="MobiDB-lite"/>
    </source>
</evidence>
<dbReference type="Proteomes" id="UP000245609">
    <property type="component" value="Unassembled WGS sequence"/>
</dbReference>
<accession>A0A2T9ZEZ2</accession>
<dbReference type="PANTHER" id="PTHR13304">
    <property type="entry name" value="GLYCOSYLPHOSPHATIDYLINOSITOL ANCHOR ATTACHMENT 1 PROTEIN"/>
    <property type="match status" value="1"/>
</dbReference>
<dbReference type="Pfam" id="PF04114">
    <property type="entry name" value="Gaa1"/>
    <property type="match status" value="1"/>
</dbReference>
<feature type="transmembrane region" description="Helical" evidence="2">
    <location>
        <begin position="373"/>
        <end position="390"/>
    </location>
</feature>
<sequence>MITTFGSSRTYIEERTANLEEYIISKDTRWVSEVSNLFRDIGIECETSYSNITSAGKVTTVHGIVRATRSDAVESIALCASTSTAGNEPNYSAVQLLIGLADEFSNAIRNWIDSHILFSDNTNYHKHRVTGLQAALSFEIPPLSSQNEFALYYEGKSGQLPNLDLLNIIKMIFGYNNMQTLHHGSKPCVTSDGSFLEKFNHYKCMSKNLLETLKWLAFGTSVGTHAPFLSNRIESVTIRGIPSNNRNDFFNTGYSRLGRAIESVVISINGLLERFHQSFFLYLLPENGKYISIADYSIPAILACVGILLQGIYIFSNMVMNMSQFSNLTKVEQINISYSKLALQPISYVLICLSMAGLSFLKRSKNLFSNFDWNALRVITIIYSTLYLTTLTIENYSLSIYFIVTVGFPLLFTPKCSFPGTSSDIHEFGGNGTQKNINKNSQSHSEKHDTLKGKENKATSYLRPPTRSLKTVFLYKFTTLLMYILTLPPLASEYTIPSLVNIGCEKISYCISKKDVLNWLLYQYTTYGSQVYSGLYMLQLPVNIVIFLLLVFS</sequence>
<organism evidence="3 4">
    <name type="scientific">Smittium megazygosporum</name>
    <dbReference type="NCBI Taxonomy" id="133381"/>
    <lineage>
        <taxon>Eukaryota</taxon>
        <taxon>Fungi</taxon>
        <taxon>Fungi incertae sedis</taxon>
        <taxon>Zoopagomycota</taxon>
        <taxon>Kickxellomycotina</taxon>
        <taxon>Harpellomycetes</taxon>
        <taxon>Harpellales</taxon>
        <taxon>Legeriomycetaceae</taxon>
        <taxon>Smittium</taxon>
    </lineage>
</organism>
<feature type="transmembrane region" description="Helical" evidence="2">
    <location>
        <begin position="341"/>
        <end position="361"/>
    </location>
</feature>
<feature type="compositionally biased region" description="Basic and acidic residues" evidence="1">
    <location>
        <begin position="444"/>
        <end position="456"/>
    </location>
</feature>
<dbReference type="GO" id="GO:0042765">
    <property type="term" value="C:GPI-anchor transamidase complex"/>
    <property type="evidence" value="ECO:0007669"/>
    <property type="project" value="InterPro"/>
</dbReference>
<keyword evidence="2" id="KW-0472">Membrane</keyword>
<keyword evidence="2" id="KW-0812">Transmembrane</keyword>
<dbReference type="OrthoDB" id="445301at2759"/>
<dbReference type="GO" id="GO:0016255">
    <property type="term" value="P:attachment of GPI anchor to protein"/>
    <property type="evidence" value="ECO:0007669"/>
    <property type="project" value="TreeGrafter"/>
</dbReference>
<name>A0A2T9ZEZ2_9FUNG</name>
<feature type="transmembrane region" description="Helical" evidence="2">
    <location>
        <begin position="296"/>
        <end position="315"/>
    </location>
</feature>
<dbReference type="InterPro" id="IPR007246">
    <property type="entry name" value="Gaa1"/>
</dbReference>
<feature type="transmembrane region" description="Helical" evidence="2">
    <location>
        <begin position="473"/>
        <end position="491"/>
    </location>
</feature>
<comment type="caution">
    <text evidence="3">The sequence shown here is derived from an EMBL/GenBank/DDBJ whole genome shotgun (WGS) entry which is preliminary data.</text>
</comment>
<evidence type="ECO:0000313" key="4">
    <source>
        <dbReference type="Proteomes" id="UP000245609"/>
    </source>
</evidence>
<evidence type="ECO:0000256" key="2">
    <source>
        <dbReference type="SAM" id="Phobius"/>
    </source>
</evidence>
<evidence type="ECO:0000313" key="3">
    <source>
        <dbReference type="EMBL" id="PVV03162.1"/>
    </source>
</evidence>